<evidence type="ECO:0000259" key="5">
    <source>
        <dbReference type="PROSITE" id="PS00497"/>
    </source>
</evidence>
<dbReference type="PROSITE" id="PS00498">
    <property type="entry name" value="TYROSINASE_2"/>
    <property type="match status" value="1"/>
</dbReference>
<comment type="similarity">
    <text evidence="2">Belongs to the tyrosinase family.</text>
</comment>
<protein>
    <submittedName>
        <fullName evidence="7">Tyrosinase</fullName>
    </submittedName>
</protein>
<dbReference type="SUPFAM" id="SSF48056">
    <property type="entry name" value="Di-copper centre-containing domain"/>
    <property type="match status" value="1"/>
</dbReference>
<organism evidence="7 8">
    <name type="scientific">Rubrobacter xylanophilus</name>
    <dbReference type="NCBI Taxonomy" id="49319"/>
    <lineage>
        <taxon>Bacteria</taxon>
        <taxon>Bacillati</taxon>
        <taxon>Actinomycetota</taxon>
        <taxon>Rubrobacteria</taxon>
        <taxon>Rubrobacterales</taxon>
        <taxon>Rubrobacteraceae</taxon>
        <taxon>Rubrobacter</taxon>
    </lineage>
</organism>
<evidence type="ECO:0000256" key="4">
    <source>
        <dbReference type="ARBA" id="ARBA00023008"/>
    </source>
</evidence>
<evidence type="ECO:0000313" key="8">
    <source>
        <dbReference type="Proteomes" id="UP000318065"/>
    </source>
</evidence>
<feature type="domain" description="Tyrosinase copper-binding" evidence="6">
    <location>
        <begin position="206"/>
        <end position="217"/>
    </location>
</feature>
<dbReference type="EMBL" id="AP019791">
    <property type="protein sequence ID" value="BBL79343.1"/>
    <property type="molecule type" value="Genomic_DNA"/>
</dbReference>
<dbReference type="OrthoDB" id="2874181at2"/>
<keyword evidence="8" id="KW-1185">Reference proteome</keyword>
<dbReference type="Pfam" id="PF00264">
    <property type="entry name" value="Tyrosinase"/>
    <property type="match status" value="1"/>
</dbReference>
<gene>
    <name evidence="7" type="ORF">RxyAA322_11970</name>
</gene>
<comment type="cofactor">
    <cofactor evidence="1">
        <name>Cu(2+)</name>
        <dbReference type="ChEBI" id="CHEBI:29036"/>
    </cofactor>
</comment>
<accession>A0A510HL80</accession>
<dbReference type="InterPro" id="IPR050316">
    <property type="entry name" value="Tyrosinase/Hemocyanin"/>
</dbReference>
<evidence type="ECO:0000259" key="6">
    <source>
        <dbReference type="PROSITE" id="PS00498"/>
    </source>
</evidence>
<evidence type="ECO:0000256" key="1">
    <source>
        <dbReference type="ARBA" id="ARBA00001973"/>
    </source>
</evidence>
<dbReference type="PROSITE" id="PS00497">
    <property type="entry name" value="TYROSINASE_1"/>
    <property type="match status" value="1"/>
</dbReference>
<dbReference type="InterPro" id="IPR008922">
    <property type="entry name" value="Di-copper_centre_dom_sf"/>
</dbReference>
<dbReference type="Proteomes" id="UP000318065">
    <property type="component" value="Chromosome"/>
</dbReference>
<dbReference type="PANTHER" id="PTHR11474:SF126">
    <property type="entry name" value="TYROSINASE-LIKE PROTEIN TYR-1-RELATED"/>
    <property type="match status" value="1"/>
</dbReference>
<evidence type="ECO:0000256" key="3">
    <source>
        <dbReference type="ARBA" id="ARBA00022723"/>
    </source>
</evidence>
<sequence length="279" mass="31660">MGVRKNQARLTAAERAAFVRALKVLKAEGIYDMHVSHHRTAVLSMDPDPAHLGSAFFPWHRECLRRFELDLQKVDPTVTIPYWDFTVDRSPSSSIWADDFMGGNGRAEDSQVMTGPFAYSTGEWTLTVNDNRRTPPYLRRAFGVRVSSLPAASRVSGALRRATYDAAPWDATVSGPYFRPFCEKALHNRVHNWVGGTMLQGSSPNDPVFWMLHCFMDRLWARWQRRYPNSPYLPSSGGPVGHNLNDPLWPWAAEPDPPTPAKVLDHRQLGYTYDDEASW</sequence>
<dbReference type="GO" id="GO:0046872">
    <property type="term" value="F:metal ion binding"/>
    <property type="evidence" value="ECO:0007669"/>
    <property type="project" value="UniProtKB-KW"/>
</dbReference>
<dbReference type="Gene3D" id="1.10.1280.10">
    <property type="entry name" value="Di-copper center containing domain from catechol oxidase"/>
    <property type="match status" value="1"/>
</dbReference>
<keyword evidence="3" id="KW-0479">Metal-binding</keyword>
<dbReference type="GO" id="GO:0016491">
    <property type="term" value="F:oxidoreductase activity"/>
    <property type="evidence" value="ECO:0007669"/>
    <property type="project" value="InterPro"/>
</dbReference>
<reference evidence="7" key="1">
    <citation type="journal article" date="2019" name="Microbiol. Resour. Announc.">
        <title>Complete Genome Sequence of Rubrobacter xylanophilus Strain AA3-22, Isolated from Arima Onsen in Japan.</title>
        <authorList>
            <person name="Tomariguchi N."/>
            <person name="Miyazaki K."/>
        </authorList>
    </citation>
    <scope>NUCLEOTIDE SEQUENCE [LARGE SCALE GENOMIC DNA]</scope>
    <source>
        <strain evidence="7">AA3-22</strain>
    </source>
</reference>
<evidence type="ECO:0000313" key="7">
    <source>
        <dbReference type="EMBL" id="BBL79343.1"/>
    </source>
</evidence>
<keyword evidence="4" id="KW-0186">Copper</keyword>
<dbReference type="PRINTS" id="PR00092">
    <property type="entry name" value="TYROSINASE"/>
</dbReference>
<dbReference type="InterPro" id="IPR002227">
    <property type="entry name" value="Tyrosinase_Cu-bd"/>
</dbReference>
<proteinExistence type="inferred from homology"/>
<name>A0A510HL80_9ACTN</name>
<dbReference type="PANTHER" id="PTHR11474">
    <property type="entry name" value="TYROSINASE FAMILY MEMBER"/>
    <property type="match status" value="1"/>
</dbReference>
<dbReference type="AlphaFoldDB" id="A0A510HL80"/>
<dbReference type="RefSeq" id="WP_143527360.1">
    <property type="nucleotide sequence ID" value="NZ_AP019791.1"/>
</dbReference>
<evidence type="ECO:0000256" key="2">
    <source>
        <dbReference type="ARBA" id="ARBA00009928"/>
    </source>
</evidence>
<feature type="domain" description="Tyrosinase copper-binding" evidence="5">
    <location>
        <begin position="51"/>
        <end position="68"/>
    </location>
</feature>